<name>A0A0B8R6V4_LACLL</name>
<organism evidence="1 5">
    <name type="scientific">Lactococcus lactis subsp. lactis</name>
    <name type="common">Streptococcus lactis</name>
    <dbReference type="NCBI Taxonomy" id="1360"/>
    <lineage>
        <taxon>Bacteria</taxon>
        <taxon>Bacillati</taxon>
        <taxon>Bacillota</taxon>
        <taxon>Bacilli</taxon>
        <taxon>Lactobacillales</taxon>
        <taxon>Streptococcaceae</taxon>
        <taxon>Lactococcus</taxon>
    </lineage>
</organism>
<sequence>MSEADFYESAFWLLLKYLLTDKNRTAEKSVSNFGRLN</sequence>
<gene>
    <name evidence="1" type="ORF">JCM5805K_3028</name>
    <name evidence="2" type="ORF">KF282_1256</name>
    <name evidence="3" type="ORF">LMG9449_1856</name>
    <name evidence="4" type="ORF">N42_0507</name>
</gene>
<reference evidence="6 7" key="2">
    <citation type="submission" date="2015-10" db="EMBL/GenBank/DDBJ databases">
        <title>Draft Genome Sequences of 11 Lactococcus lactis subspecies cremoris strains.</title>
        <authorList>
            <person name="Wels M."/>
            <person name="Backus L."/>
            <person name="Boekhorst J."/>
            <person name="Dijkstra A."/>
            <person name="Beerthuizen M."/>
            <person name="Kelly W."/>
            <person name="Siezen R."/>
            <person name="Bachmann H."/>
            <person name="Van Hijum S."/>
        </authorList>
    </citation>
    <scope>NUCLEOTIDE SEQUENCE [LARGE SCALE GENOMIC DNA]</scope>
    <source>
        <strain evidence="7">KF282</strain>
        <strain evidence="8">LMG9449</strain>
        <strain evidence="6">N42</strain>
    </source>
</reference>
<reference evidence="2" key="3">
    <citation type="journal article" date="2017" name="Genome Announc.">
        <title>Draft Genome Sequences of 24 Lactococcus lactis Strains.</title>
        <authorList>
            <person name="Backus L."/>
            <person name="Wels M."/>
            <person name="Boekhorst J."/>
            <person name="Dijkstra A.R."/>
            <person name="Beerthuyzen M."/>
            <person name="Kelly W.J."/>
            <person name="Siezen R.J."/>
            <person name="van Hijum S.A."/>
            <person name="Bachmann H."/>
        </authorList>
    </citation>
    <scope>NUCLEOTIDE SEQUENCE</scope>
    <source>
        <strain evidence="2">KF282</strain>
        <strain evidence="3">LMG9447</strain>
        <strain evidence="4">N42</strain>
    </source>
</reference>
<dbReference type="EMBL" id="LKLS01000153">
    <property type="protein sequence ID" value="KSU16608.1"/>
    <property type="molecule type" value="Genomic_DNA"/>
</dbReference>
<dbReference type="PATRIC" id="fig|1360.105.peg.2202"/>
<evidence type="ECO:0000313" key="8">
    <source>
        <dbReference type="Proteomes" id="UP000053612"/>
    </source>
</evidence>
<evidence type="ECO:0000313" key="1">
    <source>
        <dbReference type="EMBL" id="GAM81904.1"/>
    </source>
</evidence>
<reference evidence="1 5" key="1">
    <citation type="submission" date="2015-01" db="EMBL/GenBank/DDBJ databases">
        <title>Lactococcus lactis subsp.lactis JCM 5805 whole genome shotgun sequence.</title>
        <authorList>
            <person name="Fujii T."/>
            <person name="Tomita Y."/>
            <person name="Ikushima S."/>
            <person name="Fujiwara D."/>
        </authorList>
    </citation>
    <scope>NUCLEOTIDE SEQUENCE [LARGE SCALE GENOMIC DNA]</scope>
    <source>
        <strain evidence="1 5">JCM 5805</strain>
    </source>
</reference>
<evidence type="ECO:0000313" key="5">
    <source>
        <dbReference type="Proteomes" id="UP000031847"/>
    </source>
</evidence>
<dbReference type="Proteomes" id="UP000052991">
    <property type="component" value="Unassembled WGS sequence"/>
</dbReference>
<dbReference type="AlphaFoldDB" id="A0A0B8R6V4"/>
<protein>
    <submittedName>
        <fullName evidence="1">Uncharacterized protein</fullName>
    </submittedName>
</protein>
<evidence type="ECO:0000313" key="3">
    <source>
        <dbReference type="EMBL" id="KSU16608.1"/>
    </source>
</evidence>
<comment type="caution">
    <text evidence="1">The sequence shown here is derived from an EMBL/GenBank/DDBJ whole genome shotgun (WGS) entry which is preliminary data.</text>
</comment>
<evidence type="ECO:0000313" key="6">
    <source>
        <dbReference type="Proteomes" id="UP000052991"/>
    </source>
</evidence>
<dbReference type="Proteomes" id="UP000053612">
    <property type="component" value="Unassembled WGS sequence"/>
</dbReference>
<accession>A0A0B8R6V4</accession>
<evidence type="ECO:0000313" key="2">
    <source>
        <dbReference type="EMBL" id="KSU06357.1"/>
    </source>
</evidence>
<dbReference type="Proteomes" id="UP000053058">
    <property type="component" value="Unassembled WGS sequence"/>
</dbReference>
<dbReference type="Proteomes" id="UP000031847">
    <property type="component" value="Unassembled WGS sequence"/>
</dbReference>
<evidence type="ECO:0000313" key="4">
    <source>
        <dbReference type="EMBL" id="KSU29328.1"/>
    </source>
</evidence>
<dbReference type="EMBL" id="LKLN01000031">
    <property type="protein sequence ID" value="KSU06357.1"/>
    <property type="molecule type" value="Genomic_DNA"/>
</dbReference>
<dbReference type="EMBL" id="BBSI01000042">
    <property type="protein sequence ID" value="GAM81904.1"/>
    <property type="molecule type" value="Genomic_DNA"/>
</dbReference>
<evidence type="ECO:0000313" key="7">
    <source>
        <dbReference type="Proteomes" id="UP000053058"/>
    </source>
</evidence>
<proteinExistence type="predicted"/>
<dbReference type="EMBL" id="LKLW01000028">
    <property type="protein sequence ID" value="KSU29328.1"/>
    <property type="molecule type" value="Genomic_DNA"/>
</dbReference>